<keyword evidence="1" id="KW-0472">Membrane</keyword>
<dbReference type="OrthoDB" id="9815466at2"/>
<protein>
    <recommendedName>
        <fullName evidence="4">YfhO family protein</fullName>
    </recommendedName>
</protein>
<dbReference type="Pfam" id="PF09586">
    <property type="entry name" value="YfhO"/>
    <property type="match status" value="1"/>
</dbReference>
<evidence type="ECO:0000313" key="3">
    <source>
        <dbReference type="Proteomes" id="UP000186785"/>
    </source>
</evidence>
<dbReference type="RefSeq" id="WP_073708420.1">
    <property type="nucleotide sequence ID" value="NZ_MQSV01000001.1"/>
</dbReference>
<evidence type="ECO:0000313" key="2">
    <source>
        <dbReference type="EMBL" id="OKL49529.1"/>
    </source>
</evidence>
<feature type="transmembrane region" description="Helical" evidence="1">
    <location>
        <begin position="74"/>
        <end position="97"/>
    </location>
</feature>
<dbReference type="EMBL" id="MQSV01000001">
    <property type="protein sequence ID" value="OKL49529.1"/>
    <property type="molecule type" value="Genomic_DNA"/>
</dbReference>
<dbReference type="InterPro" id="IPR018580">
    <property type="entry name" value="Uncharacterised_YfhO"/>
</dbReference>
<keyword evidence="1" id="KW-1133">Transmembrane helix</keyword>
<keyword evidence="1" id="KW-0812">Transmembrane</keyword>
<dbReference type="PANTHER" id="PTHR38454:SF1">
    <property type="entry name" value="INTEGRAL MEMBRANE PROTEIN"/>
    <property type="match status" value="1"/>
</dbReference>
<feature type="transmembrane region" description="Helical" evidence="1">
    <location>
        <begin position="788"/>
        <end position="811"/>
    </location>
</feature>
<feature type="transmembrane region" description="Helical" evidence="1">
    <location>
        <begin position="198"/>
        <end position="217"/>
    </location>
</feature>
<feature type="transmembrane region" description="Helical" evidence="1">
    <location>
        <begin position="351"/>
        <end position="371"/>
    </location>
</feature>
<accession>A0A1Q5PPT5</accession>
<comment type="caution">
    <text evidence="2">The sequence shown here is derived from an EMBL/GenBank/DDBJ whole genome shotgun (WGS) entry which is preliminary data.</text>
</comment>
<evidence type="ECO:0000256" key="1">
    <source>
        <dbReference type="SAM" id="Phobius"/>
    </source>
</evidence>
<feature type="transmembrane region" description="Helical" evidence="1">
    <location>
        <begin position="104"/>
        <end position="128"/>
    </location>
</feature>
<dbReference type="Proteomes" id="UP000186785">
    <property type="component" value="Unassembled WGS sequence"/>
</dbReference>
<dbReference type="AlphaFoldDB" id="A0A1Q5PPT5"/>
<feature type="transmembrane region" description="Helical" evidence="1">
    <location>
        <begin position="134"/>
        <end position="151"/>
    </location>
</feature>
<feature type="transmembrane region" description="Helical" evidence="1">
    <location>
        <begin position="158"/>
        <end position="178"/>
    </location>
</feature>
<feature type="transmembrane region" description="Helical" evidence="1">
    <location>
        <begin position="317"/>
        <end position="339"/>
    </location>
</feature>
<name>A0A1Q5PPT5_9ACTO</name>
<evidence type="ECO:0008006" key="4">
    <source>
        <dbReference type="Google" id="ProtNLM"/>
    </source>
</evidence>
<dbReference type="PANTHER" id="PTHR38454">
    <property type="entry name" value="INTEGRAL MEMBRANE PROTEIN-RELATED"/>
    <property type="match status" value="1"/>
</dbReference>
<gene>
    <name evidence="2" type="ORF">BSR29_00805</name>
</gene>
<organism evidence="2 3">
    <name type="scientific">Boudabousia liubingyangii</name>
    <dbReference type="NCBI Taxonomy" id="1921764"/>
    <lineage>
        <taxon>Bacteria</taxon>
        <taxon>Bacillati</taxon>
        <taxon>Actinomycetota</taxon>
        <taxon>Actinomycetes</taxon>
        <taxon>Actinomycetales</taxon>
        <taxon>Actinomycetaceae</taxon>
        <taxon>Boudabousia</taxon>
    </lineage>
</organism>
<keyword evidence="3" id="KW-1185">Reference proteome</keyword>
<feature type="transmembrane region" description="Helical" evidence="1">
    <location>
        <begin position="383"/>
        <end position="403"/>
    </location>
</feature>
<feature type="transmembrane region" description="Helical" evidence="1">
    <location>
        <begin position="229"/>
        <end position="248"/>
    </location>
</feature>
<feature type="transmembrane region" description="Helical" evidence="1">
    <location>
        <begin position="9"/>
        <end position="28"/>
    </location>
</feature>
<proteinExistence type="predicted"/>
<sequence>MPKSSKIRAFFYAFLGTFVLHTILAWYVDRYPLGSKTNAVGDFSWQFQAFYANVLNWWNGEGTTSLTFSWLGGAGYPAIGDYATYAGGPFPWLLLLFGQNHVELGLFVIILLKLSLAAGLASILFSYLLPNLPAELAAFFGIAYATSGWVLDDGIHRIMWLDGFYGLPLLCLIAWNAYTRRTFALGILGIALIWWSNYYSAFISSVGSAIFLFFALLASDKSSEIPRRIALFAMQGVLGVLMTSIFLYPTFIGVKEGVEQTGRNWEALNLNQVALRFLPGTGDTFITPALFVGTVSLLFVAYFIFSLKRDDLRRLFWLGPVAVMALSFSSQSLMTLWNLGDSPNGSWFRSTYVLTFFLILVAAQGAHGWWVRLPQLRASAMPFIGVGIFLGTLEYLATYWTAFLHISEWTYKVPWMVLAALIILTLVLAIPVIRRNSILISSFVALSLIAPQAIEMMWMGKIARTRQLNYLAHHVVRDNEAPQILSLIRKYRQIPDAWPQYRFANRKPGLPYNDGIFFGYPATSLYSSIVNPVLGQTMFKDLGLSGSGRMISTFFQPDLEFIMAEKYQLKQFRDGWKLTTNSASPLVRLIDTEQINGVKPVSNSTQVFRNRAALIGVQNLYQPVIGISKDSVNMAENLVPNDLKGVFYVMCPTHTKPSYDQNLVRGYSNIPAQKVGDQLWRIYYSGHLVRALTPNDFRCYNPQKLVAAEKSLQVNAATKIKLEGAHLEATLPSIPLSDAKQILVATPSYPGWQCELDGRPAKTGSSAGLLTVLGTGKNLLCNYKTPGLMVGAVMTSASFIIWLGLFIMLNLKPEISTAVRKRKSA</sequence>
<feature type="transmembrane region" description="Helical" evidence="1">
    <location>
        <begin position="438"/>
        <end position="459"/>
    </location>
</feature>
<feature type="transmembrane region" description="Helical" evidence="1">
    <location>
        <begin position="415"/>
        <end position="433"/>
    </location>
</feature>
<reference evidence="2 3" key="1">
    <citation type="submission" date="2016-11" db="EMBL/GenBank/DDBJ databases">
        <title>Actinomyces gypaetusis sp. nov. isolated from the vulture Gypaetus barbatus in Qinghai Tibet Plateau China.</title>
        <authorList>
            <person name="Meng X."/>
        </authorList>
    </citation>
    <scope>NUCLEOTIDE SEQUENCE [LARGE SCALE GENOMIC DNA]</scope>
    <source>
        <strain evidence="2 3">VUL4_2</strain>
    </source>
</reference>
<feature type="transmembrane region" description="Helical" evidence="1">
    <location>
        <begin position="285"/>
        <end position="305"/>
    </location>
</feature>